<accession>A0A316V7R1</accession>
<evidence type="ECO:0000256" key="1">
    <source>
        <dbReference type="SAM" id="MobiDB-lite"/>
    </source>
</evidence>
<name>A0A316V7R1_9BASI</name>
<evidence type="ECO:0000313" key="4">
    <source>
        <dbReference type="Proteomes" id="UP000245771"/>
    </source>
</evidence>
<keyword evidence="2" id="KW-0732">Signal</keyword>
<feature type="region of interest" description="Disordered" evidence="1">
    <location>
        <begin position="35"/>
        <end position="69"/>
    </location>
</feature>
<feature type="region of interest" description="Disordered" evidence="1">
    <location>
        <begin position="307"/>
        <end position="347"/>
    </location>
</feature>
<dbReference type="GeneID" id="37019595"/>
<organism evidence="3 4">
    <name type="scientific">Meira miltonrushii</name>
    <dbReference type="NCBI Taxonomy" id="1280837"/>
    <lineage>
        <taxon>Eukaryota</taxon>
        <taxon>Fungi</taxon>
        <taxon>Dikarya</taxon>
        <taxon>Basidiomycota</taxon>
        <taxon>Ustilaginomycotina</taxon>
        <taxon>Exobasidiomycetes</taxon>
        <taxon>Exobasidiales</taxon>
        <taxon>Brachybasidiaceae</taxon>
        <taxon>Meira</taxon>
    </lineage>
</organism>
<feature type="compositionally biased region" description="Basic and acidic residues" evidence="1">
    <location>
        <begin position="183"/>
        <end position="193"/>
    </location>
</feature>
<keyword evidence="4" id="KW-1185">Reference proteome</keyword>
<gene>
    <name evidence="3" type="ORF">FA14DRAFT_156247</name>
</gene>
<dbReference type="RefSeq" id="XP_025353858.1">
    <property type="nucleotide sequence ID" value="XM_025497814.1"/>
</dbReference>
<protein>
    <submittedName>
        <fullName evidence="3">Uncharacterized protein</fullName>
    </submittedName>
</protein>
<feature type="chain" id="PRO_5016266251" evidence="2">
    <location>
        <begin position="24"/>
        <end position="347"/>
    </location>
</feature>
<sequence>MRCLIDLLSLLFILSRLLYLTNAVSKTSGKGLIDLNATPPNSPENAANDTEPQNSLQLSPHAGGNHQSVPQLVPEQHELPKARSKERCTFRNVPFKRVELGNGNFKYHFPLGTSLDEKKRVYNKVRFDKNVVQSTKLSELYLDIDLNKSPPTSPEPLREQDHAIDQTSHVEIAEHLPTVLESSRQKKGERSTPLEEGEERVAKQKRKLHVYPPGLTTKEKARFRNKANYHSEQHLDLKRRKREYNRARYQRLKSNDKEQLAMKRRKEYDAMSFERKEAFKAKKRTKYSQLSSEEKKEVIRKARLHTVQRMEALQPKEREKARLEKNLKERERKRTKKTHTKKRSGGS</sequence>
<dbReference type="Proteomes" id="UP000245771">
    <property type="component" value="Unassembled WGS sequence"/>
</dbReference>
<evidence type="ECO:0000313" key="3">
    <source>
        <dbReference type="EMBL" id="PWN33556.1"/>
    </source>
</evidence>
<proteinExistence type="predicted"/>
<feature type="compositionally biased region" description="Basic residues" evidence="1">
    <location>
        <begin position="333"/>
        <end position="347"/>
    </location>
</feature>
<dbReference type="AlphaFoldDB" id="A0A316V7R1"/>
<dbReference type="InParanoid" id="A0A316V7R1"/>
<dbReference type="EMBL" id="KZ819604">
    <property type="protein sequence ID" value="PWN33556.1"/>
    <property type="molecule type" value="Genomic_DNA"/>
</dbReference>
<evidence type="ECO:0000256" key="2">
    <source>
        <dbReference type="SAM" id="SignalP"/>
    </source>
</evidence>
<feature type="compositionally biased region" description="Polar residues" evidence="1">
    <location>
        <begin position="43"/>
        <end position="58"/>
    </location>
</feature>
<feature type="signal peptide" evidence="2">
    <location>
        <begin position="1"/>
        <end position="23"/>
    </location>
</feature>
<reference evidence="3 4" key="1">
    <citation type="journal article" date="2018" name="Mol. Biol. Evol.">
        <title>Broad Genomic Sampling Reveals a Smut Pathogenic Ancestry of the Fungal Clade Ustilaginomycotina.</title>
        <authorList>
            <person name="Kijpornyongpan T."/>
            <person name="Mondo S.J."/>
            <person name="Barry K."/>
            <person name="Sandor L."/>
            <person name="Lee J."/>
            <person name="Lipzen A."/>
            <person name="Pangilinan J."/>
            <person name="LaButti K."/>
            <person name="Hainaut M."/>
            <person name="Henrissat B."/>
            <person name="Grigoriev I.V."/>
            <person name="Spatafora J.W."/>
            <person name="Aime M.C."/>
        </authorList>
    </citation>
    <scope>NUCLEOTIDE SEQUENCE [LARGE SCALE GENOMIC DNA]</scope>
    <source>
        <strain evidence="3 4">MCA 3882</strain>
    </source>
</reference>
<feature type="region of interest" description="Disordered" evidence="1">
    <location>
        <begin position="179"/>
        <end position="205"/>
    </location>
</feature>
<feature type="compositionally biased region" description="Basic and acidic residues" evidence="1">
    <location>
        <begin position="314"/>
        <end position="332"/>
    </location>
</feature>